<dbReference type="Proteomes" id="UP000315289">
    <property type="component" value="Unassembled WGS sequence"/>
</dbReference>
<sequence length="64" mass="7252">MNLAFDPQFNNAHHFYVAYTYDANPTEELDRQTKSTRFTHNPSNNTISQPVDLISGLAGTIDHN</sequence>
<reference evidence="1 2" key="1">
    <citation type="journal article" date="2019" name="Front. Microbiol.">
        <title>Ammonia Oxidation by the Arctic Terrestrial Thaumarchaeote Candidatus Nitrosocosmicus arcticus Is Stimulated by Increasing Temperatures.</title>
        <authorList>
            <person name="Alves R.J.E."/>
            <person name="Kerou M."/>
            <person name="Zappe A."/>
            <person name="Bittner R."/>
            <person name="Abby S.S."/>
            <person name="Schmidt H.A."/>
            <person name="Pfeifer K."/>
            <person name="Schleper C."/>
        </authorList>
    </citation>
    <scope>NUCLEOTIDE SEQUENCE [LARGE SCALE GENOMIC DNA]</scope>
    <source>
        <strain evidence="1 2">Kfb</strain>
    </source>
</reference>
<gene>
    <name evidence="1" type="ORF">NARC_50143</name>
</gene>
<evidence type="ECO:0000313" key="2">
    <source>
        <dbReference type="Proteomes" id="UP000315289"/>
    </source>
</evidence>
<comment type="caution">
    <text evidence="1">The sequence shown here is derived from an EMBL/GenBank/DDBJ whole genome shotgun (WGS) entry which is preliminary data.</text>
</comment>
<proteinExistence type="predicted"/>
<protein>
    <submittedName>
        <fullName evidence="1">Uncharacterized protein</fullName>
    </submittedName>
</protein>
<dbReference type="InterPro" id="IPR011042">
    <property type="entry name" value="6-blade_b-propeller_TolB-like"/>
</dbReference>
<dbReference type="Gene3D" id="2.120.10.30">
    <property type="entry name" value="TolB, C-terminal domain"/>
    <property type="match status" value="1"/>
</dbReference>
<dbReference type="EMBL" id="VOAH01000005">
    <property type="protein sequence ID" value="TVP40962.1"/>
    <property type="molecule type" value="Genomic_DNA"/>
</dbReference>
<evidence type="ECO:0000313" key="1">
    <source>
        <dbReference type="EMBL" id="TVP40962.1"/>
    </source>
</evidence>
<accession>A0A557SWH8</accession>
<keyword evidence="2" id="KW-1185">Reference proteome</keyword>
<name>A0A557SWH8_9ARCH</name>
<dbReference type="AlphaFoldDB" id="A0A557SWH8"/>
<organism evidence="1 2">
    <name type="scientific">Candidatus Nitrosocosmicus arcticus</name>
    <dbReference type="NCBI Taxonomy" id="2035267"/>
    <lineage>
        <taxon>Archaea</taxon>
        <taxon>Nitrososphaerota</taxon>
        <taxon>Nitrososphaeria</taxon>
        <taxon>Nitrososphaerales</taxon>
        <taxon>Nitrososphaeraceae</taxon>
        <taxon>Candidatus Nitrosocosmicus</taxon>
    </lineage>
</organism>